<dbReference type="Proteomes" id="UP001432046">
    <property type="component" value="Chromosome"/>
</dbReference>
<dbReference type="EMBL" id="JAAOLE020000001">
    <property type="protein sequence ID" value="NVI46929.1"/>
    <property type="molecule type" value="Genomic_DNA"/>
</dbReference>
<reference evidence="2" key="1">
    <citation type="submission" date="2020-06" db="EMBL/GenBank/DDBJ databases">
        <title>Whole Genome Sequence of Bradyrhizobium sp. Strain 1S1.</title>
        <authorList>
            <person name="Bromfield E.S.P."/>
            <person name="Cloutier S."/>
        </authorList>
    </citation>
    <scope>NUCLEOTIDE SEQUENCE [LARGE SCALE GENOMIC DNA]</scope>
    <source>
        <strain evidence="2">1S1</strain>
    </source>
</reference>
<dbReference type="AlphaFoldDB" id="A0A973W471"/>
<feature type="compositionally biased region" description="Polar residues" evidence="1">
    <location>
        <begin position="68"/>
        <end position="77"/>
    </location>
</feature>
<evidence type="ECO:0000313" key="3">
    <source>
        <dbReference type="EMBL" id="WXC83183.1"/>
    </source>
</evidence>
<evidence type="ECO:0000313" key="4">
    <source>
        <dbReference type="Proteomes" id="UP001432046"/>
    </source>
</evidence>
<accession>A0A973W471</accession>
<gene>
    <name evidence="2" type="ORF">HAP48_029010</name>
    <name evidence="3" type="ORF">WDK88_17170</name>
</gene>
<proteinExistence type="predicted"/>
<dbReference type="EMBL" id="CP147711">
    <property type="protein sequence ID" value="WXC83183.1"/>
    <property type="molecule type" value="Genomic_DNA"/>
</dbReference>
<feature type="region of interest" description="Disordered" evidence="1">
    <location>
        <begin position="27"/>
        <end position="93"/>
    </location>
</feature>
<dbReference type="RefSeq" id="WP_166202870.1">
    <property type="nucleotide sequence ID" value="NZ_CP088285.1"/>
</dbReference>
<keyword evidence="4" id="KW-1185">Reference proteome</keyword>
<reference evidence="3" key="3">
    <citation type="submission" date="2024-03" db="EMBL/GenBank/DDBJ databases">
        <authorList>
            <person name="Bromfield E.S.P."/>
            <person name="Cloutier S."/>
        </authorList>
    </citation>
    <scope>NUCLEOTIDE SEQUENCE</scope>
    <source>
        <strain evidence="3">5S5</strain>
    </source>
</reference>
<reference evidence="3" key="2">
    <citation type="journal article" date="2021" name="Int. J. Syst. Evol. Microbiol.">
        <title>Bradyrhizobium septentrionale sp. nov. (sv. septentrionale) and Bradyrhizobium quebecense sp. nov. (sv. septentrionale) associated with legumes native to Canada possess rearranged symbiosis genes and numerous insertion sequences.</title>
        <authorList>
            <person name="Bromfield E.S.P."/>
            <person name="Cloutier S."/>
        </authorList>
    </citation>
    <scope>NUCLEOTIDE SEQUENCE</scope>
    <source>
        <strain evidence="3">5S5</strain>
    </source>
</reference>
<feature type="compositionally biased region" description="Low complexity" evidence="1">
    <location>
        <begin position="45"/>
        <end position="56"/>
    </location>
</feature>
<protein>
    <submittedName>
        <fullName evidence="2">Uncharacterized protein</fullName>
    </submittedName>
</protein>
<name>A0A973W471_9BRAD</name>
<organism evidence="2">
    <name type="scientific">Bradyrhizobium septentrionale</name>
    <dbReference type="NCBI Taxonomy" id="1404411"/>
    <lineage>
        <taxon>Bacteria</taxon>
        <taxon>Pseudomonadati</taxon>
        <taxon>Pseudomonadota</taxon>
        <taxon>Alphaproteobacteria</taxon>
        <taxon>Hyphomicrobiales</taxon>
        <taxon>Nitrobacteraceae</taxon>
        <taxon>Bradyrhizobium</taxon>
    </lineage>
</organism>
<sequence>MPKPGFCGLVDVRKGEFHAQIIRHRRVSDNRHSADAAVTVAQNTGSGSPSSASPASLQVTSPPPGTNRAGTAQSSGRLNGGEGVTTASTESIDKAIADENRMVDRRMNSICGGC</sequence>
<evidence type="ECO:0000256" key="1">
    <source>
        <dbReference type="SAM" id="MobiDB-lite"/>
    </source>
</evidence>
<evidence type="ECO:0000313" key="2">
    <source>
        <dbReference type="EMBL" id="NVI46929.1"/>
    </source>
</evidence>